<name>W9UU78_9GAMM</name>
<proteinExistence type="predicted"/>
<evidence type="ECO:0000256" key="1">
    <source>
        <dbReference type="SAM" id="MobiDB-lite"/>
    </source>
</evidence>
<evidence type="ECO:0000313" key="2">
    <source>
        <dbReference type="EMBL" id="EXJ10783.1"/>
    </source>
</evidence>
<sequence>MAIVAYNALAVIKAALRQVHGAETIDTQVSGYYLVNEMARVSDSLETLVTPEEWGEFHPLSPDAMAAWLLATAQHVQLRKYRKHSRGPKKPTPARTHDPTKPHVSVARLLEKRRKTPRT</sequence>
<organism evidence="2 3">
    <name type="scientific">Imhoffiella purpurea</name>
    <dbReference type="NCBI Taxonomy" id="1249627"/>
    <lineage>
        <taxon>Bacteria</taxon>
        <taxon>Pseudomonadati</taxon>
        <taxon>Pseudomonadota</taxon>
        <taxon>Gammaproteobacteria</taxon>
        <taxon>Chromatiales</taxon>
        <taxon>Chromatiaceae</taxon>
        <taxon>Imhoffiella</taxon>
    </lineage>
</organism>
<reference evidence="2 3" key="1">
    <citation type="submission" date="2012-11" db="EMBL/GenBank/DDBJ databases">
        <title>Genome assembly of Thiorhodococcus sp. AK35.</title>
        <authorList>
            <person name="Nupur N."/>
            <person name="Khatri I."/>
            <person name="Subramanian S."/>
            <person name="Pinnaka A."/>
        </authorList>
    </citation>
    <scope>NUCLEOTIDE SEQUENCE [LARGE SCALE GENOMIC DNA]</scope>
    <source>
        <strain evidence="2 3">AK35</strain>
    </source>
</reference>
<feature type="region of interest" description="Disordered" evidence="1">
    <location>
        <begin position="79"/>
        <end position="119"/>
    </location>
</feature>
<dbReference type="eggNOG" id="COG3385">
    <property type="taxonomic scope" value="Bacteria"/>
</dbReference>
<feature type="compositionally biased region" description="Basic residues" evidence="1">
    <location>
        <begin position="79"/>
        <end position="89"/>
    </location>
</feature>
<evidence type="ECO:0000313" key="3">
    <source>
        <dbReference type="Proteomes" id="UP000019460"/>
    </source>
</evidence>
<dbReference type="EMBL" id="AONC01000121">
    <property type="protein sequence ID" value="EXJ10783.1"/>
    <property type="molecule type" value="Genomic_DNA"/>
</dbReference>
<keyword evidence="3" id="KW-1185">Reference proteome</keyword>
<gene>
    <name evidence="2" type="ORF">D779_0360</name>
</gene>
<comment type="caution">
    <text evidence="2">The sequence shown here is derived from an EMBL/GenBank/DDBJ whole genome shotgun (WGS) entry which is preliminary data.</text>
</comment>
<dbReference type="Proteomes" id="UP000019460">
    <property type="component" value="Unassembled WGS sequence"/>
</dbReference>
<dbReference type="AlphaFoldDB" id="W9UU78"/>
<accession>W9UU78</accession>
<protein>
    <submittedName>
        <fullName evidence="2">Uncharacterized protein</fullName>
    </submittedName>
</protein>